<name>A0A444XQQ4_ARAHY</name>
<comment type="caution">
    <text evidence="1">The sequence shown here is derived from an EMBL/GenBank/DDBJ whole genome shotgun (WGS) entry which is preliminary data.</text>
</comment>
<gene>
    <name evidence="1" type="ORF">Ahy_B09g098112</name>
</gene>
<reference evidence="1 2" key="1">
    <citation type="submission" date="2019-01" db="EMBL/GenBank/DDBJ databases">
        <title>Sequencing of cultivated peanut Arachis hypogaea provides insights into genome evolution and oil improvement.</title>
        <authorList>
            <person name="Chen X."/>
        </authorList>
    </citation>
    <scope>NUCLEOTIDE SEQUENCE [LARGE SCALE GENOMIC DNA]</scope>
    <source>
        <strain evidence="2">cv. Fuhuasheng</strain>
        <tissue evidence="1">Leaves</tissue>
    </source>
</reference>
<dbReference type="PANTHER" id="PTHR31973:SF195">
    <property type="entry name" value="MUDR FAMILY TRANSPOSASE"/>
    <property type="match status" value="1"/>
</dbReference>
<dbReference type="PANTHER" id="PTHR31973">
    <property type="entry name" value="POLYPROTEIN, PUTATIVE-RELATED"/>
    <property type="match status" value="1"/>
</dbReference>
<dbReference type="EMBL" id="SDMP01000019">
    <property type="protein sequence ID" value="RYQ92022.1"/>
    <property type="molecule type" value="Genomic_DNA"/>
</dbReference>
<evidence type="ECO:0000313" key="2">
    <source>
        <dbReference type="Proteomes" id="UP000289738"/>
    </source>
</evidence>
<evidence type="ECO:0000313" key="1">
    <source>
        <dbReference type="EMBL" id="RYQ92022.1"/>
    </source>
</evidence>
<organism evidence="1 2">
    <name type="scientific">Arachis hypogaea</name>
    <name type="common">Peanut</name>
    <dbReference type="NCBI Taxonomy" id="3818"/>
    <lineage>
        <taxon>Eukaryota</taxon>
        <taxon>Viridiplantae</taxon>
        <taxon>Streptophyta</taxon>
        <taxon>Embryophyta</taxon>
        <taxon>Tracheophyta</taxon>
        <taxon>Spermatophyta</taxon>
        <taxon>Magnoliopsida</taxon>
        <taxon>eudicotyledons</taxon>
        <taxon>Gunneridae</taxon>
        <taxon>Pentapetalae</taxon>
        <taxon>rosids</taxon>
        <taxon>fabids</taxon>
        <taxon>Fabales</taxon>
        <taxon>Fabaceae</taxon>
        <taxon>Papilionoideae</taxon>
        <taxon>50 kb inversion clade</taxon>
        <taxon>dalbergioids sensu lato</taxon>
        <taxon>Dalbergieae</taxon>
        <taxon>Pterocarpus clade</taxon>
        <taxon>Arachis</taxon>
    </lineage>
</organism>
<accession>A0A444XQQ4</accession>
<dbReference type="Proteomes" id="UP000289738">
    <property type="component" value="Chromosome B09"/>
</dbReference>
<protein>
    <submittedName>
        <fullName evidence="1">Uncharacterized protein</fullName>
    </submittedName>
</protein>
<proteinExistence type="predicted"/>
<dbReference type="AlphaFoldDB" id="A0A444XQQ4"/>
<sequence>MIELYIKFEQHMRLDAVGNEVNTDELEDIDWEEDNNYSEEKFEANYKINDENDDGDEAGNPVVQNEADALVNQHPFGVPSFMQTLDLEVTHAPKFSEYVNMGEGDVAAEDGEFSVRMKFGSRESMISTIKSYAISREIDYTVYESEPQILNTKCKGYYARCDWLNRANLIRKKGYWEIKRYNGRLTCTIGTQFHKIMLNTIANAIRLLVEADPSIKVKSFITEVQSRFNYIVSYYKAWLAKQKSIAKFFGD</sequence>
<keyword evidence="2" id="KW-1185">Reference proteome</keyword>